<keyword evidence="1" id="KW-0614">Plasmid</keyword>
<evidence type="ECO:0000313" key="2">
    <source>
        <dbReference type="Proteomes" id="UP000321299"/>
    </source>
</evidence>
<reference evidence="1 2" key="1">
    <citation type="submission" date="2019-08" db="EMBL/GenBank/DDBJ databases">
        <title>Plasmid- and chromosome-located mcr-3 in mcr-1-positive Escherichia coli from diseased swine, Taiwan.</title>
        <authorList>
            <person name="Hsu C.-Y."/>
            <person name="Huang W.-C."/>
            <person name="Lauderdale T.-L."/>
        </authorList>
    </citation>
    <scope>NUCLEOTIDE SEQUENCE [LARGE SCALE GENOMIC DNA]</scope>
    <source>
        <strain evidence="1 2">NCYU-26-73</strain>
        <plasmid evidence="2">pncyu-26-73-4</plasmid>
    </source>
</reference>
<geneLocation type="plasmid" evidence="2">
    <name>pncyu-26-73-4</name>
</geneLocation>
<dbReference type="Proteomes" id="UP000321299">
    <property type="component" value="Plasmid pNCYU-26-73-4"/>
</dbReference>
<protein>
    <submittedName>
        <fullName evidence="1">Uncharacterized protein</fullName>
    </submittedName>
</protein>
<gene>
    <name evidence="1" type="ORF">FTV93_28370</name>
</gene>
<dbReference type="EMBL" id="CP042619">
    <property type="protein sequence ID" value="QED76439.1"/>
    <property type="molecule type" value="Genomic_DNA"/>
</dbReference>
<reference evidence="1 2" key="2">
    <citation type="submission" date="2019-08" db="EMBL/GenBank/DDBJ databases">
        <authorList>
            <person name="Chen F.-J."/>
            <person name="Wu H.-C."/>
            <person name="Liao Y.-C."/>
            <person name="Kuo S.-C."/>
        </authorList>
    </citation>
    <scope>NUCLEOTIDE SEQUENCE [LARGE SCALE GENOMIC DNA]</scope>
    <source>
        <strain evidence="1 2">NCYU-26-73</strain>
        <plasmid evidence="2">pncyu-26-73-4</plasmid>
    </source>
</reference>
<evidence type="ECO:0000313" key="1">
    <source>
        <dbReference type="EMBL" id="QED76439.1"/>
    </source>
</evidence>
<dbReference type="AlphaFoldDB" id="A0A5B9ASC9"/>
<proteinExistence type="predicted"/>
<sequence length="59" mass="6462">MVNDPCLVMQPVFCVTCQNSGGTVVIFNGWHIDNNIYKISKTELFLSLIPANFDNSGGV</sequence>
<organism evidence="1 2">
    <name type="scientific">Escherichia coli</name>
    <dbReference type="NCBI Taxonomy" id="562"/>
    <lineage>
        <taxon>Bacteria</taxon>
        <taxon>Pseudomonadati</taxon>
        <taxon>Pseudomonadota</taxon>
        <taxon>Gammaproteobacteria</taxon>
        <taxon>Enterobacterales</taxon>
        <taxon>Enterobacteriaceae</taxon>
        <taxon>Escherichia</taxon>
    </lineage>
</organism>
<name>A0A5B9ASC9_ECOLX</name>
<accession>A0A5B9ASC9</accession>